<dbReference type="PROSITE" id="PS00745">
    <property type="entry name" value="RF_PROK_I"/>
    <property type="match status" value="1"/>
</dbReference>
<feature type="domain" description="Prokaryotic-type class I peptide chain release factors" evidence="2">
    <location>
        <begin position="16"/>
        <end position="32"/>
    </location>
</feature>
<evidence type="ECO:0000313" key="3">
    <source>
        <dbReference type="EMBL" id="MBK9981134.1"/>
    </source>
</evidence>
<comment type="caution">
    <text evidence="3">The sequence shown here is derived from an EMBL/GenBank/DDBJ whole genome shotgun (WGS) entry which is preliminary data.</text>
</comment>
<dbReference type="Pfam" id="PF00472">
    <property type="entry name" value="RF-1"/>
    <property type="match status" value="1"/>
</dbReference>
<protein>
    <submittedName>
        <fullName evidence="3">Aminoacyl-tRNA hydrolase</fullName>
        <ecNumber evidence="3">3.1.1.29</ecNumber>
    </submittedName>
</protein>
<dbReference type="EC" id="3.1.1.29" evidence="3"/>
<evidence type="ECO:0000256" key="1">
    <source>
        <dbReference type="SAM" id="MobiDB-lite"/>
    </source>
</evidence>
<dbReference type="InterPro" id="IPR000352">
    <property type="entry name" value="Pep_chain_release_fac_I"/>
</dbReference>
<evidence type="ECO:0000313" key="4">
    <source>
        <dbReference type="Proteomes" id="UP000808337"/>
    </source>
</evidence>
<dbReference type="Proteomes" id="UP000808337">
    <property type="component" value="Unassembled WGS sequence"/>
</dbReference>
<dbReference type="GO" id="GO:0003747">
    <property type="term" value="F:translation release factor activity"/>
    <property type="evidence" value="ECO:0007669"/>
    <property type="project" value="InterPro"/>
</dbReference>
<sequence length="134" mass="15213">MDWEKLRAELEFRTSRSSGAGGQHVNKTETKVEALLDVKASPGLNEDEKKLVFEKAINRINDEGILSITSQKSRSQLDNKENAIEKLQQILLKALTPVTKRIRTKPSKSSVEERLEEKKIQAEKKEGRKKPTTD</sequence>
<dbReference type="EMBL" id="JADKGY010000001">
    <property type="protein sequence ID" value="MBK9981134.1"/>
    <property type="molecule type" value="Genomic_DNA"/>
</dbReference>
<dbReference type="PANTHER" id="PTHR47814:SF1">
    <property type="entry name" value="PEPTIDYL-TRNA HYDROLASE ARFB"/>
    <property type="match status" value="1"/>
</dbReference>
<dbReference type="SUPFAM" id="SSF110916">
    <property type="entry name" value="Peptidyl-tRNA hydrolase domain-like"/>
    <property type="match status" value="1"/>
</dbReference>
<dbReference type="AlphaFoldDB" id="A0A9D7SS52"/>
<dbReference type="Gene3D" id="3.30.160.20">
    <property type="match status" value="1"/>
</dbReference>
<reference evidence="3 4" key="1">
    <citation type="submission" date="2020-10" db="EMBL/GenBank/DDBJ databases">
        <title>Connecting structure to function with the recovery of over 1000 high-quality activated sludge metagenome-assembled genomes encoding full-length rRNA genes using long-read sequencing.</title>
        <authorList>
            <person name="Singleton C.M."/>
            <person name="Petriglieri F."/>
            <person name="Kristensen J.M."/>
            <person name="Kirkegaard R.H."/>
            <person name="Michaelsen T.Y."/>
            <person name="Andersen M.H."/>
            <person name="Karst S.M."/>
            <person name="Dueholm M.S."/>
            <person name="Nielsen P.H."/>
            <person name="Albertsen M."/>
        </authorList>
    </citation>
    <scope>NUCLEOTIDE SEQUENCE [LARGE SCALE GENOMIC DNA]</scope>
    <source>
        <strain evidence="3">Ribe_18-Q3-R11-54_MAXAC.273</strain>
    </source>
</reference>
<keyword evidence="3" id="KW-0378">Hydrolase</keyword>
<dbReference type="NCBIfam" id="NF006718">
    <property type="entry name" value="PRK09256.1"/>
    <property type="match status" value="1"/>
</dbReference>
<organism evidence="3 4">
    <name type="scientific">Candidatus Opimibacter skivensis</name>
    <dbReference type="NCBI Taxonomy" id="2982028"/>
    <lineage>
        <taxon>Bacteria</taxon>
        <taxon>Pseudomonadati</taxon>
        <taxon>Bacteroidota</taxon>
        <taxon>Saprospiria</taxon>
        <taxon>Saprospirales</taxon>
        <taxon>Saprospiraceae</taxon>
        <taxon>Candidatus Opimibacter</taxon>
    </lineage>
</organism>
<gene>
    <name evidence="3" type="primary">arfB</name>
    <name evidence="3" type="ORF">IPP15_01690</name>
</gene>
<dbReference type="GO" id="GO:0043022">
    <property type="term" value="F:ribosome binding"/>
    <property type="evidence" value="ECO:0007669"/>
    <property type="project" value="TreeGrafter"/>
</dbReference>
<dbReference type="GO" id="GO:0072344">
    <property type="term" value="P:rescue of stalled ribosome"/>
    <property type="evidence" value="ECO:0007669"/>
    <property type="project" value="TreeGrafter"/>
</dbReference>
<accession>A0A9D7SS52</accession>
<evidence type="ECO:0000259" key="2">
    <source>
        <dbReference type="PROSITE" id="PS00745"/>
    </source>
</evidence>
<dbReference type="PANTHER" id="PTHR47814">
    <property type="entry name" value="PEPTIDYL-TRNA HYDROLASE ARFB"/>
    <property type="match status" value="1"/>
</dbReference>
<proteinExistence type="predicted"/>
<feature type="compositionally biased region" description="Basic and acidic residues" evidence="1">
    <location>
        <begin position="110"/>
        <end position="134"/>
    </location>
</feature>
<dbReference type="GO" id="GO:0004045">
    <property type="term" value="F:peptidyl-tRNA hydrolase activity"/>
    <property type="evidence" value="ECO:0007669"/>
    <property type="project" value="UniProtKB-EC"/>
</dbReference>
<name>A0A9D7SS52_9BACT</name>
<feature type="region of interest" description="Disordered" evidence="1">
    <location>
        <begin position="101"/>
        <end position="134"/>
    </location>
</feature>